<evidence type="ECO:0000313" key="4">
    <source>
        <dbReference type="Proteomes" id="UP001216579"/>
    </source>
</evidence>
<dbReference type="PANTHER" id="PTHR11487">
    <property type="entry name" value="THIOESTERASE"/>
    <property type="match status" value="1"/>
</dbReference>
<dbReference type="PANTHER" id="PTHR11487:SF0">
    <property type="entry name" value="S-ACYL FATTY ACID SYNTHASE THIOESTERASE, MEDIUM CHAIN"/>
    <property type="match status" value="1"/>
</dbReference>
<dbReference type="RefSeq" id="WP_276096783.1">
    <property type="nucleotide sequence ID" value="NZ_JARJBC010000032.1"/>
</dbReference>
<accession>A0ABT5ZVU6</accession>
<proteinExistence type="inferred from homology"/>
<comment type="caution">
    <text evidence="3">The sequence shown here is derived from an EMBL/GenBank/DDBJ whole genome shotgun (WGS) entry which is preliminary data.</text>
</comment>
<reference evidence="3 4" key="1">
    <citation type="submission" date="2023-03" db="EMBL/GenBank/DDBJ databases">
        <title>Draft genome sequence of Streptomyces sp. RB6PN23 isolated from peat swamp forest in Thailand.</title>
        <authorList>
            <person name="Klaysubun C."/>
            <person name="Duangmal K."/>
        </authorList>
    </citation>
    <scope>NUCLEOTIDE SEQUENCE [LARGE SCALE GENOMIC DNA]</scope>
    <source>
        <strain evidence="3 4">RB6PN23</strain>
    </source>
</reference>
<feature type="domain" description="Thioesterase" evidence="2">
    <location>
        <begin position="21"/>
        <end position="238"/>
    </location>
</feature>
<dbReference type="InterPro" id="IPR012223">
    <property type="entry name" value="TEII"/>
</dbReference>
<evidence type="ECO:0000259" key="2">
    <source>
        <dbReference type="Pfam" id="PF00975"/>
    </source>
</evidence>
<dbReference type="SUPFAM" id="SSF53474">
    <property type="entry name" value="alpha/beta-Hydrolases"/>
    <property type="match status" value="1"/>
</dbReference>
<evidence type="ECO:0000256" key="1">
    <source>
        <dbReference type="ARBA" id="ARBA00007169"/>
    </source>
</evidence>
<dbReference type="Gene3D" id="3.40.50.1820">
    <property type="entry name" value="alpha/beta hydrolase"/>
    <property type="match status" value="1"/>
</dbReference>
<keyword evidence="4" id="KW-1185">Reference proteome</keyword>
<gene>
    <name evidence="3" type="ORF">P3G67_32970</name>
</gene>
<dbReference type="InterPro" id="IPR001031">
    <property type="entry name" value="Thioesterase"/>
</dbReference>
<comment type="similarity">
    <text evidence="1">Belongs to the thioesterase family.</text>
</comment>
<name>A0ABT5ZVU6_9ACTN</name>
<dbReference type="Pfam" id="PF00975">
    <property type="entry name" value="Thioesterase"/>
    <property type="match status" value="1"/>
</dbReference>
<organism evidence="3 4">
    <name type="scientific">Streptomyces silvisoli</name>
    <dbReference type="NCBI Taxonomy" id="3034235"/>
    <lineage>
        <taxon>Bacteria</taxon>
        <taxon>Bacillati</taxon>
        <taxon>Actinomycetota</taxon>
        <taxon>Actinomycetes</taxon>
        <taxon>Kitasatosporales</taxon>
        <taxon>Streptomycetaceae</taxon>
        <taxon>Streptomyces</taxon>
    </lineage>
</organism>
<evidence type="ECO:0000313" key="3">
    <source>
        <dbReference type="EMBL" id="MDF3293944.1"/>
    </source>
</evidence>
<dbReference type="InterPro" id="IPR029058">
    <property type="entry name" value="AB_hydrolase_fold"/>
</dbReference>
<dbReference type="Proteomes" id="UP001216579">
    <property type="component" value="Unassembled WGS sequence"/>
</dbReference>
<protein>
    <submittedName>
        <fullName evidence="3">Thioesterase domain-containing protein</fullName>
    </submittedName>
</protein>
<sequence length="250" mass="27946">MNNPHTAWVKRIPGESSPRHQLVCFPHAGGGASFFRPWRAVLPSDVELLVIQYPGREDRLREPFVETMDQLVAGVSAWLSPELSVPSTFFGHSMGALVAYETVRQWQRMGLPLPERLVVSSQFAPGELPVNDLHLRCDEDLLDAVEKLGGVPSDVRRTAELREFTASLIRADYQVLETYEPSDGEPVDVALTAFCGQHDLAVTPDDVVRWSAFTTNTFTQHTFPGSHFYVRSHQVDAVSTVTELMSRISR</sequence>
<dbReference type="EMBL" id="JARJBC010000032">
    <property type="protein sequence ID" value="MDF3293944.1"/>
    <property type="molecule type" value="Genomic_DNA"/>
</dbReference>